<dbReference type="EMBL" id="MKWS01000010">
    <property type="protein sequence ID" value="RVD76874.1"/>
    <property type="molecule type" value="Genomic_DNA"/>
</dbReference>
<name>A0AA94JHF3_9PSED</name>
<evidence type="ECO:0000313" key="2">
    <source>
        <dbReference type="Proteomes" id="UP000288002"/>
    </source>
</evidence>
<reference evidence="1 2" key="1">
    <citation type="submission" date="2016-10" db="EMBL/GenBank/DDBJ databases">
        <title>Search of new enzymes for the oxidation of sulfur compounds.</title>
        <authorList>
            <person name="Novo A."/>
            <person name="Moreira I.S."/>
            <person name="Castro P.M."/>
        </authorList>
    </citation>
    <scope>NUCLEOTIDE SEQUENCE [LARGE SCALE GENOMIC DNA]</scope>
    <source>
        <strain evidence="1 2">A9</strain>
    </source>
</reference>
<organism evidence="1 2">
    <name type="scientific">Pseudomonas koreensis</name>
    <dbReference type="NCBI Taxonomy" id="198620"/>
    <lineage>
        <taxon>Bacteria</taxon>
        <taxon>Pseudomonadati</taxon>
        <taxon>Pseudomonadota</taxon>
        <taxon>Gammaproteobacteria</taxon>
        <taxon>Pseudomonadales</taxon>
        <taxon>Pseudomonadaceae</taxon>
        <taxon>Pseudomonas</taxon>
    </lineage>
</organism>
<proteinExistence type="predicted"/>
<accession>A0AA94JHF3</accession>
<gene>
    <name evidence="1" type="ORF">A9HBioS_3414</name>
</gene>
<evidence type="ECO:0000313" key="1">
    <source>
        <dbReference type="EMBL" id="RVD76874.1"/>
    </source>
</evidence>
<dbReference type="Proteomes" id="UP000288002">
    <property type="component" value="Unassembled WGS sequence"/>
</dbReference>
<protein>
    <submittedName>
        <fullName evidence="1">Uncharacterized protein</fullName>
    </submittedName>
</protein>
<dbReference type="AlphaFoldDB" id="A0AA94JHF3"/>
<sequence>MSCFGAGMQVFLNERLAAETSSGKSVKLYHKPGAVQLSIKNNAACAGGDLRGLLLDLKPGYSYSVRGYRGMWDKAEPLLTAPEPYKYAK</sequence>
<comment type="caution">
    <text evidence="1">The sequence shown here is derived from an EMBL/GenBank/DDBJ whole genome shotgun (WGS) entry which is preliminary data.</text>
</comment>